<dbReference type="GO" id="GO:0009032">
    <property type="term" value="F:thymidine phosphorylase activity"/>
    <property type="evidence" value="ECO:0007669"/>
    <property type="project" value="TreeGrafter"/>
</dbReference>
<dbReference type="GO" id="GO:0005829">
    <property type="term" value="C:cytosol"/>
    <property type="evidence" value="ECO:0007669"/>
    <property type="project" value="TreeGrafter"/>
</dbReference>
<dbReference type="SUPFAM" id="SSF47648">
    <property type="entry name" value="Nucleoside phosphorylase/phosphoribosyltransferase N-terminal domain"/>
    <property type="match status" value="1"/>
</dbReference>
<comment type="function">
    <text evidence="2">Catalyzes phosphorolysis of the pyrimidine nucleosides uridine, thymidine and 2'-deoxyuridine with the formation of the corresponding pyrimidine base and ribose-1-phosphate.</text>
</comment>
<dbReference type="Pfam" id="PF02885">
    <property type="entry name" value="Glycos_trans_3N"/>
    <property type="match status" value="1"/>
</dbReference>
<dbReference type="InterPro" id="IPR017459">
    <property type="entry name" value="Glycosyl_Trfase_fam3_N_dom"/>
</dbReference>
<reference evidence="14 15" key="1">
    <citation type="submission" date="2019-04" db="EMBL/GenBank/DDBJ databases">
        <title>Genome sequencing of Clostridium botulinum Groups I-IV and Clostridium butyricum.</title>
        <authorList>
            <person name="Brunt J."/>
            <person name="Van Vliet A.H.M."/>
            <person name="Stringer S.C."/>
            <person name="Carter A.T."/>
            <person name="Peck M.W."/>
        </authorList>
    </citation>
    <scope>NUCLEOTIDE SEQUENCE [LARGE SCALE GENOMIC DNA]</scope>
    <source>
        <strain evidence="12 15">1605</strain>
        <strain evidence="13 14">CB-K-33E</strain>
    </source>
</reference>
<dbReference type="PROSITE" id="PS00647">
    <property type="entry name" value="THYMID_PHOSPHORYLASE"/>
    <property type="match status" value="1"/>
</dbReference>
<dbReference type="NCBIfam" id="TIGR02644">
    <property type="entry name" value="Y_phosphoryl"/>
    <property type="match status" value="1"/>
</dbReference>
<dbReference type="InterPro" id="IPR013102">
    <property type="entry name" value="PYNP_C"/>
</dbReference>
<evidence type="ECO:0000313" key="13">
    <source>
        <dbReference type="EMBL" id="NFN35237.1"/>
    </source>
</evidence>
<dbReference type="Gene3D" id="3.90.1170.30">
    <property type="entry name" value="Pyrimidine nucleoside phosphorylase-like, C-terminal domain"/>
    <property type="match status" value="1"/>
</dbReference>
<dbReference type="InterPro" id="IPR017872">
    <property type="entry name" value="Pyrmidine_PPase_CS"/>
</dbReference>
<dbReference type="EC" id="2.4.2.2" evidence="5"/>
<dbReference type="InterPro" id="IPR000053">
    <property type="entry name" value="Thymidine/pyrmidine_PPase"/>
</dbReference>
<evidence type="ECO:0000256" key="4">
    <source>
        <dbReference type="ARBA" id="ARBA00011738"/>
    </source>
</evidence>
<comment type="similarity">
    <text evidence="3">Belongs to the thymidine/pyrimidine-nucleoside phosphorylase family.</text>
</comment>
<dbReference type="AlphaFoldDB" id="A0A0M1LCH1"/>
<dbReference type="EMBL" id="SWVK01000010">
    <property type="protein sequence ID" value="NFN35237.1"/>
    <property type="molecule type" value="Genomic_DNA"/>
</dbReference>
<dbReference type="Pfam" id="PF07831">
    <property type="entry name" value="PYNP_C"/>
    <property type="match status" value="1"/>
</dbReference>
<comment type="subunit">
    <text evidence="4">Homodimer.</text>
</comment>
<dbReference type="OrthoDB" id="9763887at2"/>
<dbReference type="InterPro" id="IPR036320">
    <property type="entry name" value="Glycosyl_Trfase_fam3_N_dom_sf"/>
</dbReference>
<dbReference type="GO" id="GO:0004645">
    <property type="term" value="F:1,4-alpha-oligoglucan phosphorylase activity"/>
    <property type="evidence" value="ECO:0007669"/>
    <property type="project" value="InterPro"/>
</dbReference>
<dbReference type="Gene3D" id="3.40.1030.10">
    <property type="entry name" value="Nucleoside phosphorylase/phosphoribosyltransferase catalytic domain"/>
    <property type="match status" value="1"/>
</dbReference>
<sequence>MRFVDIINKKREKKELTNEEIQFWIDGIVDGSIPDYQTSSLLMAIVLNGMNERETSYLAKSMMHSGDVIDLTSIEGIKADKHSTGGVGDKTSMALGPMVAACGLKVAKMSGRGLGHTGGTLDKLESIDGFNCFLTEEDFINQVKDIGVAIIGQTGDLVPADKKLYALRDVTGTVNAIPLIASSIMSKKLASGSDTILLDVKYGEGAFMHTIEEATNLAQAMISIGNSLGRNTMAMITDMNQPLGNTIGNSLEIIEAIETLKATGPKDFTELCMQAGEIMLMQGKLAKDKDEARAMLKEGIESGRAFEKFKDMVKAQGGNVKMIEDTTLLPKSKFITEIKCEKNGYVETLHSEQLGILAMHLGAGRATKEDEINHGVGLILNCKKGDKVSVGDTICYVHHDNELKKEWIEELHEAFLISDNHVEASPLIEKILK</sequence>
<dbReference type="InterPro" id="IPR035902">
    <property type="entry name" value="Nuc_phospho_transferase"/>
</dbReference>
<dbReference type="Gene3D" id="1.20.970.10">
    <property type="entry name" value="Transferase, Pyrimidine Nucleoside Phosphorylase, Chain C"/>
    <property type="match status" value="1"/>
</dbReference>
<keyword evidence="8 12" id="KW-0808">Transferase</keyword>
<dbReference type="Proteomes" id="UP000476820">
    <property type="component" value="Unassembled WGS sequence"/>
</dbReference>
<dbReference type="PIRSF" id="PIRSF000478">
    <property type="entry name" value="TP_PyNP"/>
    <property type="match status" value="1"/>
</dbReference>
<dbReference type="RefSeq" id="WP_053342267.1">
    <property type="nucleotide sequence ID" value="NZ_LFPA01000144.1"/>
</dbReference>
<proteinExistence type="inferred from homology"/>
<comment type="catalytic activity">
    <reaction evidence="9">
        <text>uridine + phosphate = alpha-D-ribose 1-phosphate + uracil</text>
        <dbReference type="Rhea" id="RHEA:24388"/>
        <dbReference type="ChEBI" id="CHEBI:16704"/>
        <dbReference type="ChEBI" id="CHEBI:17568"/>
        <dbReference type="ChEBI" id="CHEBI:43474"/>
        <dbReference type="ChEBI" id="CHEBI:57720"/>
        <dbReference type="EC" id="2.4.2.2"/>
    </reaction>
</comment>
<dbReference type="SUPFAM" id="SSF54680">
    <property type="entry name" value="Pyrimidine nucleoside phosphorylase C-terminal domain"/>
    <property type="match status" value="1"/>
</dbReference>
<dbReference type="FunFam" id="3.40.1030.10:FF:000003">
    <property type="entry name" value="Pyrimidine-nucleoside phosphorylase"/>
    <property type="match status" value="1"/>
</dbReference>
<dbReference type="Proteomes" id="UP000473681">
    <property type="component" value="Unassembled WGS sequence"/>
</dbReference>
<dbReference type="GO" id="GO:0006206">
    <property type="term" value="P:pyrimidine nucleobase metabolic process"/>
    <property type="evidence" value="ECO:0007669"/>
    <property type="project" value="InterPro"/>
</dbReference>
<evidence type="ECO:0000256" key="1">
    <source>
        <dbReference type="ARBA" id="ARBA00001066"/>
    </source>
</evidence>
<dbReference type="InterPro" id="IPR036566">
    <property type="entry name" value="PYNP-like_C_sf"/>
</dbReference>
<evidence type="ECO:0000256" key="5">
    <source>
        <dbReference type="ARBA" id="ARBA00011889"/>
    </source>
</evidence>
<evidence type="ECO:0000259" key="11">
    <source>
        <dbReference type="SMART" id="SM00941"/>
    </source>
</evidence>
<feature type="domain" description="Pyrimidine nucleoside phosphorylase C-terminal" evidence="11">
    <location>
        <begin position="345"/>
        <end position="418"/>
    </location>
</feature>
<dbReference type="SMART" id="SM00941">
    <property type="entry name" value="PYNP_C"/>
    <property type="match status" value="1"/>
</dbReference>
<gene>
    <name evidence="12" type="ORF">FC774_16745</name>
    <name evidence="13" type="ORF">FDB51_08835</name>
</gene>
<organism evidence="12 15">
    <name type="scientific">Clostridium botulinum</name>
    <dbReference type="NCBI Taxonomy" id="1491"/>
    <lineage>
        <taxon>Bacteria</taxon>
        <taxon>Bacillati</taxon>
        <taxon>Bacillota</taxon>
        <taxon>Clostridia</taxon>
        <taxon>Eubacteriales</taxon>
        <taxon>Clostridiaceae</taxon>
        <taxon>Clostridium</taxon>
    </lineage>
</organism>
<comment type="caution">
    <text evidence="12">The sequence shown here is derived from an EMBL/GenBank/DDBJ whole genome shotgun (WGS) entry which is preliminary data.</text>
</comment>
<dbReference type="SUPFAM" id="SSF52418">
    <property type="entry name" value="Nucleoside phosphorylase/phosphoribosyltransferase catalytic domain"/>
    <property type="match status" value="1"/>
</dbReference>
<dbReference type="GO" id="GO:0006213">
    <property type="term" value="P:pyrimidine nucleoside metabolic process"/>
    <property type="evidence" value="ECO:0007669"/>
    <property type="project" value="InterPro"/>
</dbReference>
<dbReference type="EMBL" id="SWOV01000073">
    <property type="protein sequence ID" value="NFF89479.1"/>
    <property type="molecule type" value="Genomic_DNA"/>
</dbReference>
<accession>A0A0M1LCH1</accession>
<evidence type="ECO:0000256" key="6">
    <source>
        <dbReference type="ARBA" id="ARBA00014680"/>
    </source>
</evidence>
<comment type="catalytic activity">
    <reaction evidence="1">
        <text>2'-deoxyuridine + phosphate = 2-deoxy-alpha-D-ribose 1-phosphate + uracil</text>
        <dbReference type="Rhea" id="RHEA:22824"/>
        <dbReference type="ChEBI" id="CHEBI:16450"/>
        <dbReference type="ChEBI" id="CHEBI:17568"/>
        <dbReference type="ChEBI" id="CHEBI:43474"/>
        <dbReference type="ChEBI" id="CHEBI:57259"/>
        <dbReference type="EC" id="2.4.2.2"/>
    </reaction>
</comment>
<evidence type="ECO:0000256" key="3">
    <source>
        <dbReference type="ARBA" id="ARBA00006915"/>
    </source>
</evidence>
<dbReference type="PANTHER" id="PTHR10515:SF0">
    <property type="entry name" value="THYMIDINE PHOSPHORYLASE"/>
    <property type="match status" value="1"/>
</dbReference>
<evidence type="ECO:0000256" key="9">
    <source>
        <dbReference type="ARBA" id="ARBA00048453"/>
    </source>
</evidence>
<keyword evidence="7 12" id="KW-0328">Glycosyltransferase</keyword>
<protein>
    <recommendedName>
        <fullName evidence="6">Pyrimidine-nucleoside phosphorylase</fullName>
        <ecNumber evidence="5">2.4.2.2</ecNumber>
    </recommendedName>
</protein>
<dbReference type="NCBIfam" id="NF004747">
    <property type="entry name" value="PRK06078.1"/>
    <property type="match status" value="1"/>
</dbReference>
<evidence type="ECO:0000313" key="14">
    <source>
        <dbReference type="Proteomes" id="UP000473681"/>
    </source>
</evidence>
<comment type="catalytic activity">
    <reaction evidence="10">
        <text>thymidine + phosphate = 2-deoxy-alpha-D-ribose 1-phosphate + thymine</text>
        <dbReference type="Rhea" id="RHEA:16037"/>
        <dbReference type="ChEBI" id="CHEBI:17748"/>
        <dbReference type="ChEBI" id="CHEBI:17821"/>
        <dbReference type="ChEBI" id="CHEBI:43474"/>
        <dbReference type="ChEBI" id="CHEBI:57259"/>
        <dbReference type="EC" id="2.4.2.2"/>
    </reaction>
</comment>
<evidence type="ECO:0000313" key="15">
    <source>
        <dbReference type="Proteomes" id="UP000476820"/>
    </source>
</evidence>
<evidence type="ECO:0000256" key="7">
    <source>
        <dbReference type="ARBA" id="ARBA00022676"/>
    </source>
</evidence>
<dbReference type="PANTHER" id="PTHR10515">
    <property type="entry name" value="THYMIDINE PHOSPHORYLASE"/>
    <property type="match status" value="1"/>
</dbReference>
<dbReference type="Pfam" id="PF00591">
    <property type="entry name" value="Glycos_transf_3"/>
    <property type="match status" value="1"/>
</dbReference>
<name>A0A0M1LCH1_CLOBO</name>
<dbReference type="InterPro" id="IPR018090">
    <property type="entry name" value="Pyrmidine_PPas_bac/euk"/>
</dbReference>
<evidence type="ECO:0000313" key="12">
    <source>
        <dbReference type="EMBL" id="NFF89479.1"/>
    </source>
</evidence>
<dbReference type="NCBIfam" id="NF004490">
    <property type="entry name" value="PRK05820.1"/>
    <property type="match status" value="1"/>
</dbReference>
<evidence type="ECO:0000256" key="8">
    <source>
        <dbReference type="ARBA" id="ARBA00022679"/>
    </source>
</evidence>
<evidence type="ECO:0000256" key="10">
    <source>
        <dbReference type="ARBA" id="ARBA00048525"/>
    </source>
</evidence>
<evidence type="ECO:0000256" key="2">
    <source>
        <dbReference type="ARBA" id="ARBA00003877"/>
    </source>
</evidence>
<dbReference type="InterPro" id="IPR000312">
    <property type="entry name" value="Glycosyl_Trfase_fam3"/>
</dbReference>